<name>S9TGJ3_9TRYP</name>
<protein>
    <submittedName>
        <fullName evidence="2">Uncharacterized protein</fullName>
    </submittedName>
</protein>
<organism evidence="2 3">
    <name type="scientific">Strigomonas culicis</name>
    <dbReference type="NCBI Taxonomy" id="28005"/>
    <lineage>
        <taxon>Eukaryota</taxon>
        <taxon>Discoba</taxon>
        <taxon>Euglenozoa</taxon>
        <taxon>Kinetoplastea</taxon>
        <taxon>Metakinetoplastina</taxon>
        <taxon>Trypanosomatida</taxon>
        <taxon>Trypanosomatidae</taxon>
        <taxon>Strigomonadinae</taxon>
        <taxon>Strigomonas</taxon>
    </lineage>
</organism>
<proteinExistence type="predicted"/>
<evidence type="ECO:0000256" key="1">
    <source>
        <dbReference type="SAM" id="MobiDB-lite"/>
    </source>
</evidence>
<sequence>MSTSEKRGSRCDAATPPKSGSSSAGLDRRAEGRAGADAVPRREKRSSVKQAAPPAARERPDMLPAISTPSCGRSGSLPTLTLTSPTHSNAGGSPDSYAAEESPVLLLATTKTKTSRSPVQKNVERRMSGGTRSKRPSQGKQEAPAQAVRRESKGTKEAPSSLCCAGR</sequence>
<feature type="region of interest" description="Disordered" evidence="1">
    <location>
        <begin position="1"/>
        <end position="167"/>
    </location>
</feature>
<evidence type="ECO:0000313" key="3">
    <source>
        <dbReference type="Proteomes" id="UP000015354"/>
    </source>
</evidence>
<comment type="caution">
    <text evidence="2">The sequence shown here is derived from an EMBL/GenBank/DDBJ whole genome shotgun (WGS) entry which is preliminary data.</text>
</comment>
<feature type="compositionally biased region" description="Polar residues" evidence="1">
    <location>
        <begin position="109"/>
        <end position="120"/>
    </location>
</feature>
<dbReference type="EMBL" id="ATMH01011586">
    <property type="protein sequence ID" value="EPY16034.1"/>
    <property type="molecule type" value="Genomic_DNA"/>
</dbReference>
<reference evidence="2 3" key="1">
    <citation type="journal article" date="2013" name="PLoS ONE">
        <title>Predicting the Proteins of Angomonas deanei, Strigomonas culicis and Their Respective Endosymbionts Reveals New Aspects of the Trypanosomatidae Family.</title>
        <authorList>
            <person name="Motta M.C."/>
            <person name="Martins A.C."/>
            <person name="de Souza S.S."/>
            <person name="Catta-Preta C.M."/>
            <person name="Silva R."/>
            <person name="Klein C.C."/>
            <person name="de Almeida L.G."/>
            <person name="de Lima Cunha O."/>
            <person name="Ciapina L.P."/>
            <person name="Brocchi M."/>
            <person name="Colabardini A.C."/>
            <person name="de Araujo Lima B."/>
            <person name="Machado C.R."/>
            <person name="de Almeida Soares C.M."/>
            <person name="Probst C.M."/>
            <person name="de Menezes C.B."/>
            <person name="Thompson C.E."/>
            <person name="Bartholomeu D.C."/>
            <person name="Gradia D.F."/>
            <person name="Pavoni D.P."/>
            <person name="Grisard E.C."/>
            <person name="Fantinatti-Garboggini F."/>
            <person name="Marchini F.K."/>
            <person name="Rodrigues-Luiz G.F."/>
            <person name="Wagner G."/>
            <person name="Goldman G.H."/>
            <person name="Fietto J.L."/>
            <person name="Elias M.C."/>
            <person name="Goldman M.H."/>
            <person name="Sagot M.F."/>
            <person name="Pereira M."/>
            <person name="Stoco P.H."/>
            <person name="de Mendonca-Neto R.P."/>
            <person name="Teixeira S.M."/>
            <person name="Maciel T.E."/>
            <person name="de Oliveira Mendes T.A."/>
            <person name="Urmenyi T.P."/>
            <person name="de Souza W."/>
            <person name="Schenkman S."/>
            <person name="de Vasconcelos A.T."/>
        </authorList>
    </citation>
    <scope>NUCLEOTIDE SEQUENCE [LARGE SCALE GENOMIC DNA]</scope>
</reference>
<feature type="compositionally biased region" description="Basic and acidic residues" evidence="1">
    <location>
        <begin position="1"/>
        <end position="10"/>
    </location>
</feature>
<accession>S9TGJ3</accession>
<dbReference type="AlphaFoldDB" id="S9TGJ3"/>
<gene>
    <name evidence="2" type="ORF">STCU_11598</name>
</gene>
<feature type="compositionally biased region" description="Low complexity" evidence="1">
    <location>
        <begin position="76"/>
        <end position="86"/>
    </location>
</feature>
<evidence type="ECO:0000313" key="2">
    <source>
        <dbReference type="EMBL" id="EPY16034.1"/>
    </source>
</evidence>
<keyword evidence="3" id="KW-1185">Reference proteome</keyword>
<dbReference type="Proteomes" id="UP000015354">
    <property type="component" value="Unassembled WGS sequence"/>
</dbReference>